<dbReference type="InterPro" id="IPR051311">
    <property type="entry name" value="DedA_domain"/>
</dbReference>
<proteinExistence type="predicted"/>
<dbReference type="EMBL" id="JBHRSS010000003">
    <property type="protein sequence ID" value="MFC3103830.1"/>
    <property type="molecule type" value="Genomic_DNA"/>
</dbReference>
<dbReference type="PANTHER" id="PTHR42709:SF2">
    <property type="entry name" value="INNER MEMBRANE PROTEIN YOHD"/>
    <property type="match status" value="1"/>
</dbReference>
<accession>A0ABV7ER26</accession>
<keyword evidence="1" id="KW-0472">Membrane</keyword>
<feature type="transmembrane region" description="Helical" evidence="1">
    <location>
        <begin position="46"/>
        <end position="65"/>
    </location>
</feature>
<evidence type="ECO:0000313" key="3">
    <source>
        <dbReference type="EMBL" id="MFC3103830.1"/>
    </source>
</evidence>
<keyword evidence="1" id="KW-1133">Transmembrane helix</keyword>
<evidence type="ECO:0000256" key="1">
    <source>
        <dbReference type="SAM" id="Phobius"/>
    </source>
</evidence>
<dbReference type="RefSeq" id="WP_380688235.1">
    <property type="nucleotide sequence ID" value="NZ_JBHRSS010000003.1"/>
</dbReference>
<sequence length="193" mass="21203">MIDTLQQLIGEYGYFAVALGCFLEGETAILLGVFAAHRGIIDVNGVLIAAIIGTMIGDNLCFHIGRRMGRPALDKRPAWRPKVARVEELLQRYGAPMMIGFRFLYGLRYVTPFVFGSLGISPLRFFILDAIGTVIWAGTITLIGVYLADAVQGALAHIQNVEQLLVIVLVIAAAVGFGIYRLRRRRKTTPPSQ</sequence>
<organism evidence="3 4">
    <name type="scientific">Salinisphaera aquimarina</name>
    <dbReference type="NCBI Taxonomy" id="2094031"/>
    <lineage>
        <taxon>Bacteria</taxon>
        <taxon>Pseudomonadati</taxon>
        <taxon>Pseudomonadota</taxon>
        <taxon>Gammaproteobacteria</taxon>
        <taxon>Salinisphaerales</taxon>
        <taxon>Salinisphaeraceae</taxon>
        <taxon>Salinisphaera</taxon>
    </lineage>
</organism>
<dbReference type="InterPro" id="IPR032816">
    <property type="entry name" value="VTT_dom"/>
</dbReference>
<comment type="caution">
    <text evidence="3">The sequence shown here is derived from an EMBL/GenBank/DDBJ whole genome shotgun (WGS) entry which is preliminary data.</text>
</comment>
<protein>
    <submittedName>
        <fullName evidence="3">DedA family protein</fullName>
    </submittedName>
</protein>
<reference evidence="4" key="1">
    <citation type="journal article" date="2019" name="Int. J. Syst. Evol. Microbiol.">
        <title>The Global Catalogue of Microorganisms (GCM) 10K type strain sequencing project: providing services to taxonomists for standard genome sequencing and annotation.</title>
        <authorList>
            <consortium name="The Broad Institute Genomics Platform"/>
            <consortium name="The Broad Institute Genome Sequencing Center for Infectious Disease"/>
            <person name="Wu L."/>
            <person name="Ma J."/>
        </authorList>
    </citation>
    <scope>NUCLEOTIDE SEQUENCE [LARGE SCALE GENOMIC DNA]</scope>
    <source>
        <strain evidence="4">KCTC 52640</strain>
    </source>
</reference>
<keyword evidence="1" id="KW-0812">Transmembrane</keyword>
<keyword evidence="4" id="KW-1185">Reference proteome</keyword>
<feature type="transmembrane region" description="Helical" evidence="1">
    <location>
        <begin position="12"/>
        <end position="34"/>
    </location>
</feature>
<dbReference type="Proteomes" id="UP001595462">
    <property type="component" value="Unassembled WGS sequence"/>
</dbReference>
<evidence type="ECO:0000259" key="2">
    <source>
        <dbReference type="Pfam" id="PF09335"/>
    </source>
</evidence>
<dbReference type="PANTHER" id="PTHR42709">
    <property type="entry name" value="ALKALINE PHOSPHATASE LIKE PROTEIN"/>
    <property type="match status" value="1"/>
</dbReference>
<gene>
    <name evidence="3" type="ORF">ACFOSU_07990</name>
</gene>
<evidence type="ECO:0000313" key="4">
    <source>
        <dbReference type="Proteomes" id="UP001595462"/>
    </source>
</evidence>
<dbReference type="Pfam" id="PF09335">
    <property type="entry name" value="VTT_dom"/>
    <property type="match status" value="1"/>
</dbReference>
<feature type="transmembrane region" description="Helical" evidence="1">
    <location>
        <begin position="163"/>
        <end position="182"/>
    </location>
</feature>
<feature type="domain" description="VTT" evidence="2">
    <location>
        <begin position="29"/>
        <end position="144"/>
    </location>
</feature>
<name>A0ABV7ER26_9GAMM</name>
<feature type="transmembrane region" description="Helical" evidence="1">
    <location>
        <begin position="125"/>
        <end position="148"/>
    </location>
</feature>